<name>A0A0W0GJA9_9CHLR</name>
<comment type="cofactor">
    <cofactor evidence="1 4">
        <name>pyridoxal 5'-phosphate</name>
        <dbReference type="ChEBI" id="CHEBI:597326"/>
    </cofactor>
</comment>
<dbReference type="Gene3D" id="3.40.640.10">
    <property type="entry name" value="Type I PLP-dependent aspartate aminotransferase-like (Major domain)"/>
    <property type="match status" value="1"/>
</dbReference>
<accession>A0A0W0GJA9</accession>
<comment type="caution">
    <text evidence="6">The sequence shown here is derived from an EMBL/GenBank/DDBJ whole genome shotgun (WGS) entry which is preliminary data.</text>
</comment>
<evidence type="ECO:0000256" key="3">
    <source>
        <dbReference type="ARBA" id="ARBA00022679"/>
    </source>
</evidence>
<dbReference type="AlphaFoldDB" id="A0A0W0GJA9"/>
<dbReference type="InterPro" id="IPR015424">
    <property type="entry name" value="PyrdxlP-dep_Trfase"/>
</dbReference>
<keyword evidence="2 4" id="KW-0032">Aminotransferase</keyword>
<organism evidence="6 7">
    <name type="scientific">Dehalogenimonas alkenigignens</name>
    <dbReference type="NCBI Taxonomy" id="1217799"/>
    <lineage>
        <taxon>Bacteria</taxon>
        <taxon>Bacillati</taxon>
        <taxon>Chloroflexota</taxon>
        <taxon>Dehalococcoidia</taxon>
        <taxon>Dehalococcoidales</taxon>
        <taxon>Dehalococcoidaceae</taxon>
        <taxon>Dehalogenimonas</taxon>
    </lineage>
</organism>
<evidence type="ECO:0000256" key="1">
    <source>
        <dbReference type="ARBA" id="ARBA00001933"/>
    </source>
</evidence>
<dbReference type="GO" id="GO:0010285">
    <property type="term" value="F:L,L-diaminopimelate aminotransferase activity"/>
    <property type="evidence" value="ECO:0007669"/>
    <property type="project" value="InterPro"/>
</dbReference>
<dbReference type="GO" id="GO:0030170">
    <property type="term" value="F:pyridoxal phosphate binding"/>
    <property type="evidence" value="ECO:0007669"/>
    <property type="project" value="InterPro"/>
</dbReference>
<dbReference type="SUPFAM" id="SSF53383">
    <property type="entry name" value="PLP-dependent transferases"/>
    <property type="match status" value="1"/>
</dbReference>
<gene>
    <name evidence="6" type="ORF">DEALK_14830</name>
</gene>
<dbReference type="InterPro" id="IPR050881">
    <property type="entry name" value="LL-DAP_aminotransferase"/>
</dbReference>
<dbReference type="InterPro" id="IPR004839">
    <property type="entry name" value="Aminotransferase_I/II_large"/>
</dbReference>
<dbReference type="PROSITE" id="PS00105">
    <property type="entry name" value="AA_TRANSFER_CLASS_1"/>
    <property type="match status" value="1"/>
</dbReference>
<dbReference type="PANTHER" id="PTHR42832:SF3">
    <property type="entry name" value="L-GLUTAMINE--4-(METHYLSULFANYL)-2-OXOBUTANOATE AMINOTRANSFERASE"/>
    <property type="match status" value="1"/>
</dbReference>
<dbReference type="EC" id="2.6.1.-" evidence="4"/>
<evidence type="ECO:0000313" key="6">
    <source>
        <dbReference type="EMBL" id="KTB48637.1"/>
    </source>
</evidence>
<dbReference type="Gene3D" id="3.90.1150.10">
    <property type="entry name" value="Aspartate Aminotransferase, domain 1"/>
    <property type="match status" value="1"/>
</dbReference>
<keyword evidence="3 4" id="KW-0808">Transferase</keyword>
<dbReference type="EMBL" id="LFDV01000002">
    <property type="protein sequence ID" value="KTB48637.1"/>
    <property type="molecule type" value="Genomic_DNA"/>
</dbReference>
<dbReference type="InterPro" id="IPR019881">
    <property type="entry name" value="DAP-NH2Trfase_DapL_Desulfo"/>
</dbReference>
<dbReference type="GO" id="GO:0009089">
    <property type="term" value="P:lysine biosynthetic process via diaminopimelate"/>
    <property type="evidence" value="ECO:0007669"/>
    <property type="project" value="InterPro"/>
</dbReference>
<dbReference type="PATRIC" id="fig|1217799.6.peg.1531"/>
<sequence length="394" mass="43240">MQIAKRIENLPPYLFVTISRKIAEKRARGEEVISFGIGDPDLATPSHIIERLCQAAKDPANHRYPESEGLPELRQAIAQWYQQRFDVGLDPNAEVLPLIGSKEGIGHLAWCLLNPGDVALVPDPAYPVYSISTTLADAEPYYLPLRPENGYLPDLGAVPQTILDRAKILWICYPNNPTGAVADTAFFDRVVAFAKQHDIIVCHDGPYTEVAYDGYRPPSFLQAVGAKEVGVEFHSLSKSYNMTGWRVGMVVGNSQVIDALKRFKSNLDSGIPQAIQLAAVEALTGPQDELTLHNNIYQRRRDLMVETLRDMGLEVLLPKASLYVWAKVPPGYDSAGFASELLEQVGVVVTPGTGYGKAGEGYVRLSLTIPDASLVKGLSRLSAWKGTLGRSKNR</sequence>
<dbReference type="Proteomes" id="UP000053947">
    <property type="component" value="Unassembled WGS sequence"/>
</dbReference>
<dbReference type="OrthoDB" id="9813612at2"/>
<dbReference type="PANTHER" id="PTHR42832">
    <property type="entry name" value="AMINO ACID AMINOTRANSFERASE"/>
    <property type="match status" value="1"/>
</dbReference>
<dbReference type="Pfam" id="PF00155">
    <property type="entry name" value="Aminotran_1_2"/>
    <property type="match status" value="1"/>
</dbReference>
<dbReference type="CDD" id="cd00609">
    <property type="entry name" value="AAT_like"/>
    <property type="match status" value="1"/>
</dbReference>
<evidence type="ECO:0000259" key="5">
    <source>
        <dbReference type="Pfam" id="PF00155"/>
    </source>
</evidence>
<evidence type="ECO:0000256" key="2">
    <source>
        <dbReference type="ARBA" id="ARBA00022576"/>
    </source>
</evidence>
<evidence type="ECO:0000256" key="4">
    <source>
        <dbReference type="RuleBase" id="RU000481"/>
    </source>
</evidence>
<evidence type="ECO:0000313" key="7">
    <source>
        <dbReference type="Proteomes" id="UP000053947"/>
    </source>
</evidence>
<dbReference type="InterPro" id="IPR015422">
    <property type="entry name" value="PyrdxlP-dep_Trfase_small"/>
</dbReference>
<dbReference type="InterPro" id="IPR004838">
    <property type="entry name" value="NHTrfase_class1_PyrdxlP-BS"/>
</dbReference>
<dbReference type="InterPro" id="IPR015421">
    <property type="entry name" value="PyrdxlP-dep_Trfase_major"/>
</dbReference>
<keyword evidence="7" id="KW-1185">Reference proteome</keyword>
<dbReference type="NCBIfam" id="TIGR03540">
    <property type="entry name" value="DapC_direct"/>
    <property type="match status" value="1"/>
</dbReference>
<dbReference type="RefSeq" id="WP_058439589.1">
    <property type="nucleotide sequence ID" value="NZ_KQ758903.1"/>
</dbReference>
<protein>
    <recommendedName>
        <fullName evidence="4">Aminotransferase</fullName>
        <ecNumber evidence="4">2.6.1.-</ecNumber>
    </recommendedName>
</protein>
<reference evidence="6 7" key="1">
    <citation type="submission" date="2015-06" db="EMBL/GenBank/DDBJ databases">
        <title>Genome sequence of the organohalide-respiring Dehalogenimonas alkenigignens type strain (IP3-3T).</title>
        <authorList>
            <person name="Key T.A."/>
            <person name="Richmond D.P."/>
            <person name="Bowman K.S."/>
            <person name="Cho Y.-J."/>
            <person name="Chun J."/>
            <person name="da Costa M.S."/>
            <person name="Rainey F.A."/>
            <person name="Moe W.M."/>
        </authorList>
    </citation>
    <scope>NUCLEOTIDE SEQUENCE [LARGE SCALE GENOMIC DNA]</scope>
    <source>
        <strain evidence="6 7">IP3-3</strain>
    </source>
</reference>
<dbReference type="STRING" id="1217799.DEALK_14830"/>
<feature type="domain" description="Aminotransferase class I/classII large" evidence="5">
    <location>
        <begin position="31"/>
        <end position="380"/>
    </location>
</feature>
<proteinExistence type="inferred from homology"/>
<comment type="similarity">
    <text evidence="4">Belongs to the class-I pyridoxal-phosphate-dependent aminotransferase family.</text>
</comment>
<dbReference type="NCBIfam" id="NF006756">
    <property type="entry name" value="PRK09276.1"/>
    <property type="match status" value="1"/>
</dbReference>